<dbReference type="PANTHER" id="PTHR10795">
    <property type="entry name" value="PROPROTEIN CONVERTASE SUBTILISIN/KEXIN"/>
    <property type="match status" value="1"/>
</dbReference>
<comment type="similarity">
    <text evidence="2">Belongs to the peptidase S8 family.</text>
</comment>
<dbReference type="GO" id="GO:0005576">
    <property type="term" value="C:extracellular region"/>
    <property type="evidence" value="ECO:0007669"/>
    <property type="project" value="UniProtKB-SubCell"/>
</dbReference>
<dbReference type="Proteomes" id="UP000265520">
    <property type="component" value="Unassembled WGS sequence"/>
</dbReference>
<dbReference type="Gene3D" id="3.50.30.30">
    <property type="match status" value="1"/>
</dbReference>
<evidence type="ECO:0000256" key="1">
    <source>
        <dbReference type="ARBA" id="ARBA00004613"/>
    </source>
</evidence>
<sequence length="262" mass="29138">GPLAVGSFAAMEHGILVSCAEGNLDPKSPRIINIAPWISTMGVGTLFRNFLAWSARINGEEENVRVCVGKLGHRKNHMKDYGEAIKKYLFSQNPNKLMAMDVFERTKLGIESSYVVAMFSSRGPNSITSQILKLDFIALGVNILAASSGIVSPTNEDWDPRCVDFNIYFGMPRVSWIATLIKSIHPYWSSAAIQFALITKTYMTYKNRKTLLVGGNKKVATSFDFEARHVNPILALIAELVYDLMDGYLSFLYALNYSAAYI</sequence>
<comment type="subcellular location">
    <subcellularLocation>
        <location evidence="1">Secreted</location>
    </subcellularLocation>
</comment>
<dbReference type="EMBL" id="LXQA010005771">
    <property type="protein sequence ID" value="MCH83798.1"/>
    <property type="molecule type" value="Genomic_DNA"/>
</dbReference>
<proteinExistence type="inferred from homology"/>
<comment type="caution">
    <text evidence="4">The sequence shown here is derived from an EMBL/GenBank/DDBJ whole genome shotgun (WGS) entry which is preliminary data.</text>
</comment>
<dbReference type="AlphaFoldDB" id="A0A392MAG7"/>
<keyword evidence="3" id="KW-0732">Signal</keyword>
<dbReference type="GO" id="GO:0006508">
    <property type="term" value="P:proteolysis"/>
    <property type="evidence" value="ECO:0007669"/>
    <property type="project" value="UniProtKB-KW"/>
</dbReference>
<keyword evidence="4" id="KW-0378">Hydrolase</keyword>
<name>A0A392MAG7_9FABA</name>
<dbReference type="SUPFAM" id="SSF52743">
    <property type="entry name" value="Subtilisin-like"/>
    <property type="match status" value="1"/>
</dbReference>
<accession>A0A392MAG7</accession>
<evidence type="ECO:0000256" key="2">
    <source>
        <dbReference type="ARBA" id="ARBA00011073"/>
    </source>
</evidence>
<protein>
    <submittedName>
        <fullName evidence="4">Subtilisin-like protease-like</fullName>
    </submittedName>
</protein>
<keyword evidence="5" id="KW-1185">Reference proteome</keyword>
<dbReference type="Gene3D" id="3.40.50.200">
    <property type="entry name" value="Peptidase S8/S53 domain"/>
    <property type="match status" value="2"/>
</dbReference>
<reference evidence="4 5" key="1">
    <citation type="journal article" date="2018" name="Front. Plant Sci.">
        <title>Red Clover (Trifolium pratense) and Zigzag Clover (T. medium) - A Picture of Genomic Similarities and Differences.</title>
        <authorList>
            <person name="Dluhosova J."/>
            <person name="Istvanek J."/>
            <person name="Nedelnik J."/>
            <person name="Repkova J."/>
        </authorList>
    </citation>
    <scope>NUCLEOTIDE SEQUENCE [LARGE SCALE GENOMIC DNA]</scope>
    <source>
        <strain evidence="5">cv. 10/8</strain>
        <tissue evidence="4">Leaf</tissue>
    </source>
</reference>
<evidence type="ECO:0000256" key="3">
    <source>
        <dbReference type="ARBA" id="ARBA00022729"/>
    </source>
</evidence>
<organism evidence="4 5">
    <name type="scientific">Trifolium medium</name>
    <dbReference type="NCBI Taxonomy" id="97028"/>
    <lineage>
        <taxon>Eukaryota</taxon>
        <taxon>Viridiplantae</taxon>
        <taxon>Streptophyta</taxon>
        <taxon>Embryophyta</taxon>
        <taxon>Tracheophyta</taxon>
        <taxon>Spermatophyta</taxon>
        <taxon>Magnoliopsida</taxon>
        <taxon>eudicotyledons</taxon>
        <taxon>Gunneridae</taxon>
        <taxon>Pentapetalae</taxon>
        <taxon>rosids</taxon>
        <taxon>fabids</taxon>
        <taxon>Fabales</taxon>
        <taxon>Fabaceae</taxon>
        <taxon>Papilionoideae</taxon>
        <taxon>50 kb inversion clade</taxon>
        <taxon>NPAAA clade</taxon>
        <taxon>Hologalegina</taxon>
        <taxon>IRL clade</taxon>
        <taxon>Trifolieae</taxon>
        <taxon>Trifolium</taxon>
    </lineage>
</organism>
<dbReference type="InterPro" id="IPR045051">
    <property type="entry name" value="SBT"/>
</dbReference>
<evidence type="ECO:0000313" key="4">
    <source>
        <dbReference type="EMBL" id="MCH83798.1"/>
    </source>
</evidence>
<evidence type="ECO:0000313" key="5">
    <source>
        <dbReference type="Proteomes" id="UP000265520"/>
    </source>
</evidence>
<feature type="non-terminal residue" evidence="4">
    <location>
        <position position="1"/>
    </location>
</feature>
<dbReference type="GO" id="GO:0004252">
    <property type="term" value="F:serine-type endopeptidase activity"/>
    <property type="evidence" value="ECO:0007669"/>
    <property type="project" value="InterPro"/>
</dbReference>
<gene>
    <name evidence="4" type="ORF">A2U01_0004624</name>
</gene>
<dbReference type="InterPro" id="IPR036852">
    <property type="entry name" value="Peptidase_S8/S53_dom_sf"/>
</dbReference>
<keyword evidence="4" id="KW-0645">Protease</keyword>